<reference evidence="10 11" key="1">
    <citation type="journal article" date="2013" name="Genome Announc.">
        <title>Draft Genome Sequence of Strain JLT2015T, Belonging to the Family Sphingomonadaceae of the Alphaproteobacteria.</title>
        <authorList>
            <person name="Tang K."/>
            <person name="Liu K."/>
            <person name="Li S."/>
            <person name="Jiao N."/>
        </authorList>
    </citation>
    <scope>NUCLEOTIDE SEQUENCE [LARGE SCALE GENOMIC DNA]</scope>
    <source>
        <strain evidence="10 11">JLT2015</strain>
    </source>
</reference>
<dbReference type="EMBL" id="AMRV01000007">
    <property type="protein sequence ID" value="EMD82424.1"/>
    <property type="molecule type" value="Genomic_DNA"/>
</dbReference>
<evidence type="ECO:0000259" key="9">
    <source>
        <dbReference type="Pfam" id="PF00155"/>
    </source>
</evidence>
<dbReference type="InterPro" id="IPR015424">
    <property type="entry name" value="PyrdxlP-dep_Trfase"/>
</dbReference>
<comment type="cofactor">
    <cofactor evidence="1 8">
        <name>pyridoxal 5'-phosphate</name>
        <dbReference type="ChEBI" id="CHEBI:597326"/>
    </cofactor>
</comment>
<name>M2T7C7_9SPHN</name>
<keyword evidence="4 8" id="KW-0032">Aminotransferase</keyword>
<dbReference type="PANTHER" id="PTHR46383:SF1">
    <property type="entry name" value="ASPARTATE AMINOTRANSFERASE"/>
    <property type="match status" value="1"/>
</dbReference>
<accession>M2T7C7</accession>
<dbReference type="OrthoDB" id="9763453at2"/>
<evidence type="ECO:0000256" key="6">
    <source>
        <dbReference type="ARBA" id="ARBA00022898"/>
    </source>
</evidence>
<dbReference type="AlphaFoldDB" id="M2T7C7"/>
<dbReference type="EC" id="2.6.1.-" evidence="8"/>
<keyword evidence="5 8" id="KW-0808">Transferase</keyword>
<dbReference type="GO" id="GO:0030170">
    <property type="term" value="F:pyridoxal phosphate binding"/>
    <property type="evidence" value="ECO:0007669"/>
    <property type="project" value="InterPro"/>
</dbReference>
<dbReference type="InterPro" id="IPR004838">
    <property type="entry name" value="NHTrfase_class1_PyrdxlP-BS"/>
</dbReference>
<evidence type="ECO:0000313" key="10">
    <source>
        <dbReference type="EMBL" id="EMD82424.1"/>
    </source>
</evidence>
<keyword evidence="6" id="KW-0663">Pyridoxal phosphate</keyword>
<sequence length="400" mass="43413">MAFLSKAVGRIEPSPTVAVTTRANELKAEGRDVIGLGAGEPDFAVPEHAREAAIQAVRDGKSKYTAPDGTPELKDAVRAKFKRENGLDFTRDEVTINVGGKHSIFNAFMATIDSGDEVIIPAPYWVSYPDVVQFAGGTPVFIRAGAEQGFKITPAQLEAAITPRTKWFVFNSPSNPTGAAYTRGEIEALIAVLRRHPHVWIMADDIYEHITYEDFEFFTIAQLAPDLAGRTLTVNGASKAYSMTGWRIGYAAGPRELMRAIAKLQSQSTTNPCAIAQEAARAALEGPQDFLKDRADAFQKRRDLVLDMLGEIDGLSLVKPMGAFYVYPDCSGLIGRRTPDGKTIETDEDLATYLLEAEGCAVVHGRAFGLSPAFRISYAVSSDVLEEACTRIQRACAALS</sequence>
<evidence type="ECO:0000256" key="4">
    <source>
        <dbReference type="ARBA" id="ARBA00022576"/>
    </source>
</evidence>
<evidence type="ECO:0000256" key="2">
    <source>
        <dbReference type="ARBA" id="ARBA00007441"/>
    </source>
</evidence>
<dbReference type="Pfam" id="PF00155">
    <property type="entry name" value="Aminotran_1_2"/>
    <property type="match status" value="1"/>
</dbReference>
<protein>
    <recommendedName>
        <fullName evidence="8">Aminotransferase</fullName>
        <ecNumber evidence="8">2.6.1.-</ecNumber>
    </recommendedName>
</protein>
<dbReference type="InterPro" id="IPR015421">
    <property type="entry name" value="PyrdxlP-dep_Trfase_major"/>
</dbReference>
<dbReference type="GO" id="GO:0006520">
    <property type="term" value="P:amino acid metabolic process"/>
    <property type="evidence" value="ECO:0007669"/>
    <property type="project" value="InterPro"/>
</dbReference>
<evidence type="ECO:0000256" key="1">
    <source>
        <dbReference type="ARBA" id="ARBA00001933"/>
    </source>
</evidence>
<gene>
    <name evidence="10" type="ORF">C725_2145</name>
</gene>
<evidence type="ECO:0000256" key="7">
    <source>
        <dbReference type="ARBA" id="ARBA00049185"/>
    </source>
</evidence>
<dbReference type="InterPro" id="IPR015422">
    <property type="entry name" value="PyrdxlP-dep_Trfase_small"/>
</dbReference>
<dbReference type="Gene3D" id="3.90.1150.10">
    <property type="entry name" value="Aspartate Aminotransferase, domain 1"/>
    <property type="match status" value="1"/>
</dbReference>
<comment type="similarity">
    <text evidence="2 8">Belongs to the class-I pyridoxal-phosphate-dependent aminotransferase family.</text>
</comment>
<dbReference type="PROSITE" id="PS00105">
    <property type="entry name" value="AA_TRANSFER_CLASS_1"/>
    <property type="match status" value="1"/>
</dbReference>
<evidence type="ECO:0000313" key="11">
    <source>
        <dbReference type="Proteomes" id="UP000011717"/>
    </source>
</evidence>
<feature type="domain" description="Aminotransferase class I/classII large" evidence="9">
    <location>
        <begin position="32"/>
        <end position="392"/>
    </location>
</feature>
<comment type="subunit">
    <text evidence="3">Homodimer.</text>
</comment>
<comment type="catalytic activity">
    <reaction evidence="7">
        <text>L-aspartate + 2-oxoglutarate = oxaloacetate + L-glutamate</text>
        <dbReference type="Rhea" id="RHEA:21824"/>
        <dbReference type="ChEBI" id="CHEBI:16452"/>
        <dbReference type="ChEBI" id="CHEBI:16810"/>
        <dbReference type="ChEBI" id="CHEBI:29985"/>
        <dbReference type="ChEBI" id="CHEBI:29991"/>
        <dbReference type="EC" id="2.6.1.1"/>
    </reaction>
</comment>
<dbReference type="PATRIC" id="fig|1234595.3.peg.2148"/>
<dbReference type="Proteomes" id="UP000011717">
    <property type="component" value="Unassembled WGS sequence"/>
</dbReference>
<dbReference type="InterPro" id="IPR004839">
    <property type="entry name" value="Aminotransferase_I/II_large"/>
</dbReference>
<dbReference type="PANTHER" id="PTHR46383">
    <property type="entry name" value="ASPARTATE AMINOTRANSFERASE"/>
    <property type="match status" value="1"/>
</dbReference>
<dbReference type="InterPro" id="IPR050596">
    <property type="entry name" value="AspAT/PAT-like"/>
</dbReference>
<dbReference type="Gene3D" id="3.40.640.10">
    <property type="entry name" value="Type I PLP-dependent aspartate aminotransferase-like (Major domain)"/>
    <property type="match status" value="1"/>
</dbReference>
<comment type="caution">
    <text evidence="10">The sequence shown here is derived from an EMBL/GenBank/DDBJ whole genome shotgun (WGS) entry which is preliminary data.</text>
</comment>
<dbReference type="GO" id="GO:0004069">
    <property type="term" value="F:L-aspartate:2-oxoglutarate aminotransferase activity"/>
    <property type="evidence" value="ECO:0007669"/>
    <property type="project" value="UniProtKB-EC"/>
</dbReference>
<evidence type="ECO:0000256" key="3">
    <source>
        <dbReference type="ARBA" id="ARBA00011738"/>
    </source>
</evidence>
<evidence type="ECO:0000256" key="5">
    <source>
        <dbReference type="ARBA" id="ARBA00022679"/>
    </source>
</evidence>
<dbReference type="CDD" id="cd00609">
    <property type="entry name" value="AAT_like"/>
    <property type="match status" value="1"/>
</dbReference>
<dbReference type="RefSeq" id="WP_008602695.1">
    <property type="nucleotide sequence ID" value="NZ_AMRV01000007.1"/>
</dbReference>
<dbReference type="FunFam" id="3.40.640.10:FF:000033">
    <property type="entry name" value="Aspartate aminotransferase"/>
    <property type="match status" value="1"/>
</dbReference>
<organism evidence="10 11">
    <name type="scientific">Pacificimonas flava</name>
    <dbReference type="NCBI Taxonomy" id="1234595"/>
    <lineage>
        <taxon>Bacteria</taxon>
        <taxon>Pseudomonadati</taxon>
        <taxon>Pseudomonadota</taxon>
        <taxon>Alphaproteobacteria</taxon>
        <taxon>Sphingomonadales</taxon>
        <taxon>Sphingosinicellaceae</taxon>
        <taxon>Pacificimonas</taxon>
    </lineage>
</organism>
<keyword evidence="11" id="KW-1185">Reference proteome</keyword>
<evidence type="ECO:0000256" key="8">
    <source>
        <dbReference type="RuleBase" id="RU000481"/>
    </source>
</evidence>
<proteinExistence type="inferred from homology"/>
<dbReference type="SUPFAM" id="SSF53383">
    <property type="entry name" value="PLP-dependent transferases"/>
    <property type="match status" value="1"/>
</dbReference>